<proteinExistence type="predicted"/>
<keyword evidence="3" id="KW-1185">Reference proteome</keyword>
<evidence type="ECO:0000313" key="3">
    <source>
        <dbReference type="Proteomes" id="UP000185999"/>
    </source>
</evidence>
<dbReference type="RefSeq" id="WP_054340075.1">
    <property type="nucleotide sequence ID" value="NZ_FTOE01000005.1"/>
</dbReference>
<reference evidence="3" key="1">
    <citation type="submission" date="2017-01" db="EMBL/GenBank/DDBJ databases">
        <authorList>
            <person name="Varghese N."/>
            <person name="Submissions S."/>
        </authorList>
    </citation>
    <scope>NUCLEOTIDE SEQUENCE [LARGE SCALE GENOMIC DNA]</scope>
    <source>
        <strain evidence="3">DSM 22306</strain>
    </source>
</reference>
<dbReference type="EMBL" id="FTOE01000005">
    <property type="protein sequence ID" value="SIS79055.1"/>
    <property type="molecule type" value="Genomic_DNA"/>
</dbReference>
<feature type="transmembrane region" description="Helical" evidence="1">
    <location>
        <begin position="39"/>
        <end position="57"/>
    </location>
</feature>
<dbReference type="OrthoDB" id="9919268at2"/>
<keyword evidence="1" id="KW-0472">Membrane</keyword>
<gene>
    <name evidence="2" type="ORF">SAMN05421760_1058</name>
</gene>
<organism evidence="2 3">
    <name type="scientific">Neptunomonas antarctica</name>
    <dbReference type="NCBI Taxonomy" id="619304"/>
    <lineage>
        <taxon>Bacteria</taxon>
        <taxon>Pseudomonadati</taxon>
        <taxon>Pseudomonadota</taxon>
        <taxon>Gammaproteobacteria</taxon>
        <taxon>Oceanospirillales</taxon>
        <taxon>Oceanospirillaceae</taxon>
        <taxon>Neptunomonas</taxon>
    </lineage>
</organism>
<feature type="transmembrane region" description="Helical" evidence="1">
    <location>
        <begin position="77"/>
        <end position="98"/>
    </location>
</feature>
<protein>
    <submittedName>
        <fullName evidence="2">Uncharacterized protein</fullName>
    </submittedName>
</protein>
<dbReference type="Proteomes" id="UP000185999">
    <property type="component" value="Unassembled WGS sequence"/>
</dbReference>
<accession>A0A1N7LYY1</accession>
<feature type="transmembrane region" description="Helical" evidence="1">
    <location>
        <begin position="6"/>
        <end position="27"/>
    </location>
</feature>
<evidence type="ECO:0000256" key="1">
    <source>
        <dbReference type="SAM" id="Phobius"/>
    </source>
</evidence>
<dbReference type="STRING" id="619304.SAMN05421760_1058"/>
<dbReference type="AlphaFoldDB" id="A0A1N7LYY1"/>
<evidence type="ECO:0000313" key="2">
    <source>
        <dbReference type="EMBL" id="SIS79055.1"/>
    </source>
</evidence>
<name>A0A1N7LYY1_9GAMM</name>
<keyword evidence="1" id="KW-0812">Transmembrane</keyword>
<sequence length="109" mass="11937">MFERTTIKALLVIAVAYAGIWLPYVVWRNNLPAYLTAPYAVLGLAQAIPVYILNGIGIPGLLQNNGHCGWGWCGPTVFGYVVLVIFWVVVAWLIAWFISNLTSAGKGRS</sequence>
<keyword evidence="1" id="KW-1133">Transmembrane helix</keyword>